<dbReference type="PANTHER" id="PTHR47692:SF2">
    <property type="entry name" value="ZINC FINGER RING-TYPE DOMAIN CONTAINING PROTEIN"/>
    <property type="match status" value="1"/>
</dbReference>
<dbReference type="InterPro" id="IPR018957">
    <property type="entry name" value="Znf_C3HC4_RING-type"/>
</dbReference>
<feature type="region of interest" description="Disordered" evidence="5">
    <location>
        <begin position="1"/>
        <end position="20"/>
    </location>
</feature>
<keyword evidence="3" id="KW-0862">Zinc</keyword>
<dbReference type="Pfam" id="PF00097">
    <property type="entry name" value="zf-C3HC4"/>
    <property type="match status" value="1"/>
</dbReference>
<dbReference type="Gene3D" id="3.30.40.10">
    <property type="entry name" value="Zinc/RING finger domain, C3HC4 (zinc finger)"/>
    <property type="match status" value="1"/>
</dbReference>
<evidence type="ECO:0000256" key="3">
    <source>
        <dbReference type="ARBA" id="ARBA00022833"/>
    </source>
</evidence>
<dbReference type="SMART" id="SM00184">
    <property type="entry name" value="RING"/>
    <property type="match status" value="1"/>
</dbReference>
<gene>
    <name evidence="7" type="ORF">Cgig2_006505</name>
</gene>
<feature type="compositionally biased region" description="Acidic residues" evidence="5">
    <location>
        <begin position="1"/>
        <end position="12"/>
    </location>
</feature>
<evidence type="ECO:0000256" key="4">
    <source>
        <dbReference type="PROSITE-ProRule" id="PRU00175"/>
    </source>
</evidence>
<name>A0A9Q1JMU5_9CARY</name>
<proteinExistence type="predicted"/>
<dbReference type="PANTHER" id="PTHR47692">
    <property type="entry name" value="RING/U-BOX SUPERFAMILY PROTEIN"/>
    <property type="match status" value="1"/>
</dbReference>
<evidence type="ECO:0000256" key="2">
    <source>
        <dbReference type="ARBA" id="ARBA00022771"/>
    </source>
</evidence>
<dbReference type="Proteomes" id="UP001153076">
    <property type="component" value="Unassembled WGS sequence"/>
</dbReference>
<reference evidence="7" key="1">
    <citation type="submission" date="2022-04" db="EMBL/GenBank/DDBJ databases">
        <title>Carnegiea gigantea Genome sequencing and assembly v2.</title>
        <authorList>
            <person name="Copetti D."/>
            <person name="Sanderson M.J."/>
            <person name="Burquez A."/>
            <person name="Wojciechowski M.F."/>
        </authorList>
    </citation>
    <scope>NUCLEOTIDE SEQUENCE</scope>
    <source>
        <strain evidence="7">SGP5-SGP5p</strain>
        <tissue evidence="7">Aerial part</tissue>
    </source>
</reference>
<dbReference type="InterPro" id="IPR013083">
    <property type="entry name" value="Znf_RING/FYVE/PHD"/>
</dbReference>
<comment type="caution">
    <text evidence="7">The sequence shown here is derived from an EMBL/GenBank/DDBJ whole genome shotgun (WGS) entry which is preliminary data.</text>
</comment>
<dbReference type="SUPFAM" id="SSF57850">
    <property type="entry name" value="RING/U-box"/>
    <property type="match status" value="1"/>
</dbReference>
<accession>A0A9Q1JMU5</accession>
<evidence type="ECO:0000313" key="8">
    <source>
        <dbReference type="Proteomes" id="UP001153076"/>
    </source>
</evidence>
<dbReference type="PROSITE" id="PS50089">
    <property type="entry name" value="ZF_RING_2"/>
    <property type="match status" value="1"/>
</dbReference>
<sequence>MSQEMEREEGDGSSDLNPNSNPTPNPCPICLGFITQDAYLDRCFHRYCYQCIVRWTEVLSSRSSSFRKPTSVKCPLCKTENFSIIYGYDGSTFHRHFISQNNRNSTFFTNAHKYRLQCYYTEPGLLNDAFNVARYWKTRKYLQPNIWFEKWLRRELQALIQEEDVDVIMHHIHGVIESFLRRRDPKGSAYTPQQNQEEFKAIVADAARPFLMARTERFVVEVELFLASGFTVEAYDDAYKRCLGWQKPKEVSEDEEITSSEHEPVTPYLHFFDDDSEQVDWTEDNIDV</sequence>
<dbReference type="InterPro" id="IPR001841">
    <property type="entry name" value="Znf_RING"/>
</dbReference>
<evidence type="ECO:0000256" key="1">
    <source>
        <dbReference type="ARBA" id="ARBA00022723"/>
    </source>
</evidence>
<protein>
    <recommendedName>
        <fullName evidence="6">RING-type domain-containing protein</fullName>
    </recommendedName>
</protein>
<dbReference type="GO" id="GO:0008270">
    <property type="term" value="F:zinc ion binding"/>
    <property type="evidence" value="ECO:0007669"/>
    <property type="project" value="UniProtKB-KW"/>
</dbReference>
<keyword evidence="1" id="KW-0479">Metal-binding</keyword>
<dbReference type="InterPro" id="IPR017907">
    <property type="entry name" value="Znf_RING_CS"/>
</dbReference>
<evidence type="ECO:0000256" key="5">
    <source>
        <dbReference type="SAM" id="MobiDB-lite"/>
    </source>
</evidence>
<evidence type="ECO:0000313" key="7">
    <source>
        <dbReference type="EMBL" id="KAJ8425045.1"/>
    </source>
</evidence>
<dbReference type="OrthoDB" id="21204at2759"/>
<keyword evidence="2 4" id="KW-0863">Zinc-finger</keyword>
<organism evidence="7 8">
    <name type="scientific">Carnegiea gigantea</name>
    <dbReference type="NCBI Taxonomy" id="171969"/>
    <lineage>
        <taxon>Eukaryota</taxon>
        <taxon>Viridiplantae</taxon>
        <taxon>Streptophyta</taxon>
        <taxon>Embryophyta</taxon>
        <taxon>Tracheophyta</taxon>
        <taxon>Spermatophyta</taxon>
        <taxon>Magnoliopsida</taxon>
        <taxon>eudicotyledons</taxon>
        <taxon>Gunneridae</taxon>
        <taxon>Pentapetalae</taxon>
        <taxon>Caryophyllales</taxon>
        <taxon>Cactineae</taxon>
        <taxon>Cactaceae</taxon>
        <taxon>Cactoideae</taxon>
        <taxon>Echinocereeae</taxon>
        <taxon>Carnegiea</taxon>
    </lineage>
</organism>
<feature type="domain" description="RING-type" evidence="6">
    <location>
        <begin position="27"/>
        <end position="78"/>
    </location>
</feature>
<keyword evidence="8" id="KW-1185">Reference proteome</keyword>
<dbReference type="EMBL" id="JAKOGI010001553">
    <property type="protein sequence ID" value="KAJ8425045.1"/>
    <property type="molecule type" value="Genomic_DNA"/>
</dbReference>
<dbReference type="PROSITE" id="PS00518">
    <property type="entry name" value="ZF_RING_1"/>
    <property type="match status" value="1"/>
</dbReference>
<dbReference type="AlphaFoldDB" id="A0A9Q1JMU5"/>
<evidence type="ECO:0000259" key="6">
    <source>
        <dbReference type="PROSITE" id="PS50089"/>
    </source>
</evidence>